<gene>
    <name evidence="10" type="ORF">PSON_ATCC_30995.1.T1090206</name>
</gene>
<evidence type="ECO:0000259" key="9">
    <source>
        <dbReference type="PROSITE" id="PS51194"/>
    </source>
</evidence>
<dbReference type="InterPro" id="IPR001650">
    <property type="entry name" value="Helicase_C-like"/>
</dbReference>
<dbReference type="InterPro" id="IPR014001">
    <property type="entry name" value="Helicase_ATP-bd"/>
</dbReference>
<evidence type="ECO:0000259" key="7">
    <source>
        <dbReference type="PROSITE" id="PS50089"/>
    </source>
</evidence>
<sequence>MNKNQQIEQECSLFYIGKFLCNFKTDEGFAKMDNSKQKYKIKTQSIPLQRIKDIKFPQKRLFVVGGGNLQEGKTVTCKVKKGEEDIFKLYNKFGYIEHVFDEQWYFLINAGYVKLQINFTQLNAQISTITLTEISVFMTEQAINDNYELKILRFNRKNKGQRRIIGNEKQGQIQIQNQEEIKMEHQRFARLSLLLMFDFMNIQVETPALVKSDKQFKIFFSQYCYFHEKYNSQPINQLMKSYHRPIIENQEYFNNYINNKQFYNKLFNREQIKKLALLKDDKQGYLSNRMPYKPQIEKIHPLFHLQFQRVAIAFYEAILSFIRRTMNSVVKQQQSSYSDYILKTIFLSTFPIQENNYFNDEQNLEQQQNFIQSRQTISNNLNENSGVELLSDENLRIYEDSKNQILDYFYIDYVIQEENPKKQSLNILKKQQESYFEETKLQLQKQNEEIQQQDLNDIFVLAKQLNEYNTPSKMQSQLKKHQKEALYWMLVREGYINNSSEDQKQQLSPLWQQIKLLNGETFYVNTFTAKISKQFVPIQETKGGILADEMGLGKTLMALALILETQKKGQQTLIVVPKSVLLQWEKEIQTHSKPSSLKVLVYYKQQSRSLKIKIQDYDIILTTYAILASDYSIWTQINNLNQDQEQDYQQQKQKKQKQQQKKNTKQSQKSNFIEVEDDEDDEDDEYDEYEEYEENSNFIDLTSNHSEFDLISVYKMQEELKDEDYKEKQQPKKKKLTAKQIQKAKKENNLFKQNYYRVILDEAHNIKSRFTLQSKSAIALKSQFRWCLTGTPMQNKHDDLFSLLQFLQVETFSEYFWWNTYVNKEENEDDQQRILAQILQPIILRRTKNSQQFEDLQQVVENIHWVELNQKERILYQKLLSGSQSLFNNIVKNTLNQSYIHIFQIINKLRLACNHPQLALKDINLEKTPLDSVLEKIDKFFNEKSQNGNKITEEYKQNLIENIKNGSFTECLICTKNQITIFSLSSCGHIYCNECFQETVTKLKNCPSCRTKLTIQDLIEVGVENETNFEELKDLSYGLSSKLTSIVNETKLIQQNKEKVLIFTQWIEMIGLLENQFQENGILAYRITGQMTVDKREKIINNFKEQQNVTALILSLRATSTGLNLTMANNVFFVDPWWNPAIEDQAIGRADRIGQKNQVKVIRFLSRNTIEQQINLLHQKKKFYIKRALGNNQQKEQELEDFKFLLFSE</sequence>
<dbReference type="InterPro" id="IPR050628">
    <property type="entry name" value="SNF2_RAD54_helicase_TF"/>
</dbReference>
<dbReference type="Pfam" id="PF00271">
    <property type="entry name" value="Helicase_C"/>
    <property type="match status" value="1"/>
</dbReference>
<evidence type="ECO:0000256" key="5">
    <source>
        <dbReference type="SAM" id="Coils"/>
    </source>
</evidence>
<dbReference type="GO" id="GO:0008270">
    <property type="term" value="F:zinc ion binding"/>
    <property type="evidence" value="ECO:0007669"/>
    <property type="project" value="UniProtKB-KW"/>
</dbReference>
<feature type="domain" description="RING-type" evidence="7">
    <location>
        <begin position="971"/>
        <end position="1010"/>
    </location>
</feature>
<evidence type="ECO:0000256" key="2">
    <source>
        <dbReference type="ARBA" id="ARBA00022801"/>
    </source>
</evidence>
<keyword evidence="2" id="KW-0378">Hydrolase</keyword>
<dbReference type="GO" id="GO:0008094">
    <property type="term" value="F:ATP-dependent activity, acting on DNA"/>
    <property type="evidence" value="ECO:0007669"/>
    <property type="project" value="TreeGrafter"/>
</dbReference>
<dbReference type="SMART" id="SM00487">
    <property type="entry name" value="DEXDc"/>
    <property type="match status" value="1"/>
</dbReference>
<dbReference type="GO" id="GO:0005524">
    <property type="term" value="F:ATP binding"/>
    <property type="evidence" value="ECO:0007669"/>
    <property type="project" value="UniProtKB-KW"/>
</dbReference>
<evidence type="ECO:0000256" key="3">
    <source>
        <dbReference type="ARBA" id="ARBA00022840"/>
    </source>
</evidence>
<dbReference type="GO" id="GO:0005634">
    <property type="term" value="C:nucleus"/>
    <property type="evidence" value="ECO:0007669"/>
    <property type="project" value="TreeGrafter"/>
</dbReference>
<dbReference type="GO" id="GO:0006281">
    <property type="term" value="P:DNA repair"/>
    <property type="evidence" value="ECO:0007669"/>
    <property type="project" value="TreeGrafter"/>
</dbReference>
<evidence type="ECO:0000259" key="8">
    <source>
        <dbReference type="PROSITE" id="PS51192"/>
    </source>
</evidence>
<dbReference type="Pfam" id="PF13920">
    <property type="entry name" value="zf-C3HC4_3"/>
    <property type="match status" value="1"/>
</dbReference>
<evidence type="ECO:0000313" key="10">
    <source>
        <dbReference type="EMBL" id="CAD8115976.1"/>
    </source>
</evidence>
<dbReference type="InterPro" id="IPR049730">
    <property type="entry name" value="SNF2/RAD54-like_C"/>
</dbReference>
<dbReference type="OrthoDB" id="448448at2759"/>
<feature type="compositionally biased region" description="Basic residues" evidence="6">
    <location>
        <begin position="652"/>
        <end position="664"/>
    </location>
</feature>
<keyword evidence="4" id="KW-0862">Zinc</keyword>
<accession>A0A8S1QKK6</accession>
<reference evidence="10" key="1">
    <citation type="submission" date="2021-01" db="EMBL/GenBank/DDBJ databases">
        <authorList>
            <consortium name="Genoscope - CEA"/>
            <person name="William W."/>
        </authorList>
    </citation>
    <scope>NUCLEOTIDE SEQUENCE</scope>
</reference>
<feature type="region of interest" description="Disordered" evidence="6">
    <location>
        <begin position="648"/>
        <end position="694"/>
    </location>
</feature>
<name>A0A8S1QKK6_9CILI</name>
<comment type="caution">
    <text evidence="10">The sequence shown here is derived from an EMBL/GenBank/DDBJ whole genome shotgun (WGS) entry which is preliminary data.</text>
</comment>
<organism evidence="10 11">
    <name type="scientific">Paramecium sonneborni</name>
    <dbReference type="NCBI Taxonomy" id="65129"/>
    <lineage>
        <taxon>Eukaryota</taxon>
        <taxon>Sar</taxon>
        <taxon>Alveolata</taxon>
        <taxon>Ciliophora</taxon>
        <taxon>Intramacronucleata</taxon>
        <taxon>Oligohymenophorea</taxon>
        <taxon>Peniculida</taxon>
        <taxon>Parameciidae</taxon>
        <taxon>Paramecium</taxon>
    </lineage>
</organism>
<protein>
    <submittedName>
        <fullName evidence="10">Uncharacterized protein</fullName>
    </submittedName>
</protein>
<proteinExistence type="predicted"/>
<keyword evidence="5" id="KW-0175">Coiled coil</keyword>
<dbReference type="SMART" id="SM00490">
    <property type="entry name" value="HELICc"/>
    <property type="match status" value="1"/>
</dbReference>
<dbReference type="InterPro" id="IPR001841">
    <property type="entry name" value="Znf_RING"/>
</dbReference>
<dbReference type="Proteomes" id="UP000692954">
    <property type="component" value="Unassembled WGS sequence"/>
</dbReference>
<evidence type="ECO:0000256" key="4">
    <source>
        <dbReference type="PROSITE-ProRule" id="PRU00175"/>
    </source>
</evidence>
<dbReference type="PANTHER" id="PTHR45626:SF22">
    <property type="entry name" value="DNA REPAIR PROTEIN RAD5"/>
    <property type="match status" value="1"/>
</dbReference>
<evidence type="ECO:0000313" key="11">
    <source>
        <dbReference type="Proteomes" id="UP000692954"/>
    </source>
</evidence>
<dbReference type="PROSITE" id="PS51194">
    <property type="entry name" value="HELICASE_CTER"/>
    <property type="match status" value="1"/>
</dbReference>
<feature type="domain" description="Helicase ATP-binding" evidence="8">
    <location>
        <begin position="535"/>
        <end position="810"/>
    </location>
</feature>
<dbReference type="AlphaFoldDB" id="A0A8S1QKK6"/>
<feature type="domain" description="Helicase C-terminal" evidence="9">
    <location>
        <begin position="1038"/>
        <end position="1203"/>
    </location>
</feature>
<keyword evidence="4" id="KW-0863">Zinc-finger</keyword>
<dbReference type="PROSITE" id="PS50089">
    <property type="entry name" value="ZF_RING_2"/>
    <property type="match status" value="1"/>
</dbReference>
<dbReference type="Pfam" id="PF00176">
    <property type="entry name" value="SNF2-rel_dom"/>
    <property type="match status" value="2"/>
</dbReference>
<dbReference type="InterPro" id="IPR000330">
    <property type="entry name" value="SNF2_N"/>
</dbReference>
<keyword evidence="1" id="KW-0547">Nucleotide-binding</keyword>
<dbReference type="CDD" id="cd23143">
    <property type="entry name" value="RING-HC_CeBARD1-like"/>
    <property type="match status" value="1"/>
</dbReference>
<evidence type="ECO:0000256" key="6">
    <source>
        <dbReference type="SAM" id="MobiDB-lite"/>
    </source>
</evidence>
<evidence type="ECO:0000256" key="1">
    <source>
        <dbReference type="ARBA" id="ARBA00022741"/>
    </source>
</evidence>
<dbReference type="PANTHER" id="PTHR45626">
    <property type="entry name" value="TRANSCRIPTION TERMINATION FACTOR 2-RELATED"/>
    <property type="match status" value="1"/>
</dbReference>
<dbReference type="PROSITE" id="PS51192">
    <property type="entry name" value="HELICASE_ATP_BIND_1"/>
    <property type="match status" value="1"/>
</dbReference>
<keyword evidence="4" id="KW-0479">Metal-binding</keyword>
<dbReference type="GO" id="GO:0016787">
    <property type="term" value="F:hydrolase activity"/>
    <property type="evidence" value="ECO:0007669"/>
    <property type="project" value="UniProtKB-KW"/>
</dbReference>
<feature type="coiled-coil region" evidence="5">
    <location>
        <begin position="429"/>
        <end position="456"/>
    </location>
</feature>
<keyword evidence="3" id="KW-0067">ATP-binding</keyword>
<dbReference type="EMBL" id="CAJJDN010000109">
    <property type="protein sequence ID" value="CAD8115976.1"/>
    <property type="molecule type" value="Genomic_DNA"/>
</dbReference>
<dbReference type="CDD" id="cd18008">
    <property type="entry name" value="DEXDc_SHPRH-like"/>
    <property type="match status" value="1"/>
</dbReference>
<feature type="compositionally biased region" description="Acidic residues" evidence="6">
    <location>
        <begin position="674"/>
        <end position="694"/>
    </location>
</feature>
<dbReference type="CDD" id="cd18793">
    <property type="entry name" value="SF2_C_SNF"/>
    <property type="match status" value="1"/>
</dbReference>
<keyword evidence="11" id="KW-1185">Reference proteome</keyword>